<dbReference type="Proteomes" id="UP000540989">
    <property type="component" value="Unassembled WGS sequence"/>
</dbReference>
<comment type="caution">
    <text evidence="6">The sequence shown here is derived from an EMBL/GenBank/DDBJ whole genome shotgun (WGS) entry which is preliminary data.</text>
</comment>
<dbReference type="Pfam" id="PF12833">
    <property type="entry name" value="HTH_18"/>
    <property type="match status" value="1"/>
</dbReference>
<accession>A0A7W7ZDX3</accession>
<protein>
    <submittedName>
        <fullName evidence="6">AraC-like DNA-binding protein</fullName>
    </submittedName>
</protein>
<evidence type="ECO:0000256" key="2">
    <source>
        <dbReference type="ARBA" id="ARBA00023125"/>
    </source>
</evidence>
<dbReference type="InterPro" id="IPR050204">
    <property type="entry name" value="AraC_XylS_family_regulators"/>
</dbReference>
<dbReference type="InterPro" id="IPR009057">
    <property type="entry name" value="Homeodomain-like_sf"/>
</dbReference>
<evidence type="ECO:0000313" key="7">
    <source>
        <dbReference type="Proteomes" id="UP000540989"/>
    </source>
</evidence>
<dbReference type="InterPro" id="IPR018062">
    <property type="entry name" value="HTH_AraC-typ_CS"/>
</dbReference>
<dbReference type="PANTHER" id="PTHR46796:SF14">
    <property type="entry name" value="TRANSCRIPTIONAL REGULATORY PROTEIN"/>
    <property type="match status" value="1"/>
</dbReference>
<dbReference type="PANTHER" id="PTHR46796">
    <property type="entry name" value="HTH-TYPE TRANSCRIPTIONAL ACTIVATOR RHAS-RELATED"/>
    <property type="match status" value="1"/>
</dbReference>
<proteinExistence type="predicted"/>
<sequence>MQTSSSHKLDGPRLPISFTGDPEMPTFDLRLSHRSPGSEVAEGSEPFLIVIVNLYPASVKQQWSTGLSAPADRPLLADSSIGKNHKYRGVRYHVPSDTLDHCAKLHGLNLAAIEIKTKMFRCPIFNRLTHLFLASIESPIAVAPAFMDHFATLFSAQLLHAQLPASNQFPARGGLTARQKRQIGEVFDENGRENASLPQLAGRCGLSVSHFARSFKISFGTSVHQWIIAQRIERSKELLLNSDIPLIEIAFLAGFCDQASFNRAFAKITGETPGRWRSAGRCPRG</sequence>
<evidence type="ECO:0000256" key="3">
    <source>
        <dbReference type="ARBA" id="ARBA00023163"/>
    </source>
</evidence>
<dbReference type="GO" id="GO:0003700">
    <property type="term" value="F:DNA-binding transcription factor activity"/>
    <property type="evidence" value="ECO:0007669"/>
    <property type="project" value="InterPro"/>
</dbReference>
<dbReference type="Gene3D" id="1.10.10.60">
    <property type="entry name" value="Homeodomain-like"/>
    <property type="match status" value="2"/>
</dbReference>
<dbReference type="AlphaFoldDB" id="A0A7W7ZDX3"/>
<dbReference type="RefSeq" id="WP_184217344.1">
    <property type="nucleotide sequence ID" value="NZ_JACHIP010000003.1"/>
</dbReference>
<feature type="domain" description="HTH araC/xylS-type" evidence="5">
    <location>
        <begin position="181"/>
        <end position="279"/>
    </location>
</feature>
<evidence type="ECO:0000259" key="5">
    <source>
        <dbReference type="PROSITE" id="PS01124"/>
    </source>
</evidence>
<evidence type="ECO:0000313" key="6">
    <source>
        <dbReference type="EMBL" id="MBB5058088.1"/>
    </source>
</evidence>
<dbReference type="SMART" id="SM00342">
    <property type="entry name" value="HTH_ARAC"/>
    <property type="match status" value="1"/>
</dbReference>
<dbReference type="PROSITE" id="PS00041">
    <property type="entry name" value="HTH_ARAC_FAMILY_1"/>
    <property type="match status" value="1"/>
</dbReference>
<keyword evidence="3" id="KW-0804">Transcription</keyword>
<feature type="region of interest" description="Disordered" evidence="4">
    <location>
        <begin position="1"/>
        <end position="21"/>
    </location>
</feature>
<name>A0A7W7ZDX3_9BACT</name>
<evidence type="ECO:0000256" key="1">
    <source>
        <dbReference type="ARBA" id="ARBA00023015"/>
    </source>
</evidence>
<organism evidence="6 7">
    <name type="scientific">Granulicella aggregans</name>
    <dbReference type="NCBI Taxonomy" id="474949"/>
    <lineage>
        <taxon>Bacteria</taxon>
        <taxon>Pseudomonadati</taxon>
        <taxon>Acidobacteriota</taxon>
        <taxon>Terriglobia</taxon>
        <taxon>Terriglobales</taxon>
        <taxon>Acidobacteriaceae</taxon>
        <taxon>Granulicella</taxon>
    </lineage>
</organism>
<keyword evidence="7" id="KW-1185">Reference proteome</keyword>
<gene>
    <name evidence="6" type="ORF">HDF16_002794</name>
</gene>
<dbReference type="EMBL" id="JACHIP010000003">
    <property type="protein sequence ID" value="MBB5058088.1"/>
    <property type="molecule type" value="Genomic_DNA"/>
</dbReference>
<dbReference type="SUPFAM" id="SSF46689">
    <property type="entry name" value="Homeodomain-like"/>
    <property type="match status" value="2"/>
</dbReference>
<dbReference type="PROSITE" id="PS01124">
    <property type="entry name" value="HTH_ARAC_FAMILY_2"/>
    <property type="match status" value="1"/>
</dbReference>
<reference evidence="6 7" key="1">
    <citation type="submission" date="2020-08" db="EMBL/GenBank/DDBJ databases">
        <title>Genomic Encyclopedia of Type Strains, Phase IV (KMG-V): Genome sequencing to study the core and pangenomes of soil and plant-associated prokaryotes.</title>
        <authorList>
            <person name="Whitman W."/>
        </authorList>
    </citation>
    <scope>NUCLEOTIDE SEQUENCE [LARGE SCALE GENOMIC DNA]</scope>
    <source>
        <strain evidence="6 7">M8UP14</strain>
    </source>
</reference>
<keyword evidence="1" id="KW-0805">Transcription regulation</keyword>
<dbReference type="GO" id="GO:0043565">
    <property type="term" value="F:sequence-specific DNA binding"/>
    <property type="evidence" value="ECO:0007669"/>
    <property type="project" value="InterPro"/>
</dbReference>
<keyword evidence="2 6" id="KW-0238">DNA-binding</keyword>
<dbReference type="InterPro" id="IPR018060">
    <property type="entry name" value="HTH_AraC"/>
</dbReference>
<evidence type="ECO:0000256" key="4">
    <source>
        <dbReference type="SAM" id="MobiDB-lite"/>
    </source>
</evidence>